<comment type="caution">
    <text evidence="2">The sequence shown here is derived from an EMBL/GenBank/DDBJ whole genome shotgun (WGS) entry which is preliminary data.</text>
</comment>
<proteinExistence type="predicted"/>
<keyword evidence="1" id="KW-0732">Signal</keyword>
<gene>
    <name evidence="2" type="ORF">LH29_11980</name>
</gene>
<feature type="signal peptide" evidence="1">
    <location>
        <begin position="1"/>
        <end position="20"/>
    </location>
</feature>
<keyword evidence="3" id="KW-1185">Reference proteome</keyword>
<sequence length="191" mass="21953">MTKTILLLSITLLLSVAVSAQNIIEWSADYQLQKSDFQAKAPNSGQMQTASGSFSVEYETGSLNMVMNRNMNENVSCHFQKDASYIDDGTEEATARLLRYQQLIFNLYEIQARNLRKKFFEERKTMLTKGPSELHEQAYAEHAKLLSQVESDTFNGTLDSEIDKWMKWSLEELDKLGDFCKTCNPKKKNRK</sequence>
<dbReference type="AlphaFoldDB" id="A0A0D8JA72"/>
<feature type="chain" id="PRO_5002331354" evidence="1">
    <location>
        <begin position="21"/>
        <end position="191"/>
    </location>
</feature>
<organism evidence="2 3">
    <name type="scientific">Draconibacterium sediminis</name>
    <dbReference type="NCBI Taxonomy" id="1544798"/>
    <lineage>
        <taxon>Bacteria</taxon>
        <taxon>Pseudomonadati</taxon>
        <taxon>Bacteroidota</taxon>
        <taxon>Bacteroidia</taxon>
        <taxon>Marinilabiliales</taxon>
        <taxon>Prolixibacteraceae</taxon>
        <taxon>Draconibacterium</taxon>
    </lineage>
</organism>
<dbReference type="EMBL" id="JRHC01000002">
    <property type="protein sequence ID" value="KJF43792.1"/>
    <property type="molecule type" value="Genomic_DNA"/>
</dbReference>
<dbReference type="STRING" id="1544798.LH29_11980"/>
<evidence type="ECO:0000256" key="1">
    <source>
        <dbReference type="SAM" id="SignalP"/>
    </source>
</evidence>
<evidence type="ECO:0000313" key="3">
    <source>
        <dbReference type="Proteomes" id="UP000032544"/>
    </source>
</evidence>
<dbReference type="RefSeq" id="WP_045029771.1">
    <property type="nucleotide sequence ID" value="NZ_JRHC01000002.1"/>
</dbReference>
<name>A0A0D8JA72_9BACT</name>
<reference evidence="2 3" key="1">
    <citation type="submission" date="2014-09" db="EMBL/GenBank/DDBJ databases">
        <title>Draft Genome Sequence of Draconibacterium sp. JN14CK-3.</title>
        <authorList>
            <person name="Dong C."/>
            <person name="Lai Q."/>
            <person name="Shao Z."/>
        </authorList>
    </citation>
    <scope>NUCLEOTIDE SEQUENCE [LARGE SCALE GENOMIC DNA]</scope>
    <source>
        <strain evidence="2 3">JN14CK-3</strain>
    </source>
</reference>
<accession>A0A0D8JA72</accession>
<protein>
    <submittedName>
        <fullName evidence="2">Uncharacterized protein</fullName>
    </submittedName>
</protein>
<dbReference type="OrthoDB" id="1121656at2"/>
<dbReference type="Proteomes" id="UP000032544">
    <property type="component" value="Unassembled WGS sequence"/>
</dbReference>
<evidence type="ECO:0000313" key="2">
    <source>
        <dbReference type="EMBL" id="KJF43792.1"/>
    </source>
</evidence>